<keyword evidence="1" id="KW-0732">Signal</keyword>
<accession>A0A9W8Z1T7</accession>
<evidence type="ECO:0000256" key="1">
    <source>
        <dbReference type="SAM" id="SignalP"/>
    </source>
</evidence>
<protein>
    <submittedName>
        <fullName evidence="2">Uncharacterized protein</fullName>
    </submittedName>
</protein>
<sequence length="213" mass="22114">MKSLSTTSCIAGLLALHFHAVAAAPEPGLFDDIKSDWDDTKAEATSVSGDMQSAWSSGTAAAASATATALTYPGCTDDVSQAWCGIIISGPANDSSFNISITDSRCDSVTTQTGIKENSTRYFDTSVGNWSFGVDGVSGSLNLTYNGRNISDPLKWDTYGYEVVNAAANSQRVFGSITNCTAADDESAAVPHLSMMGAGWMLGAIAAGMFVMS</sequence>
<comment type="caution">
    <text evidence="2">The sequence shown here is derived from an EMBL/GenBank/DDBJ whole genome shotgun (WGS) entry which is preliminary data.</text>
</comment>
<evidence type="ECO:0000313" key="2">
    <source>
        <dbReference type="EMBL" id="KAJ4394760.1"/>
    </source>
</evidence>
<proteinExistence type="predicted"/>
<dbReference type="OrthoDB" id="5226644at2759"/>
<name>A0A9W8Z1T7_9PEZI</name>
<keyword evidence="3" id="KW-1185">Reference proteome</keyword>
<dbReference type="AlphaFoldDB" id="A0A9W8Z1T7"/>
<dbReference type="EMBL" id="JAPEVB010000002">
    <property type="protein sequence ID" value="KAJ4394760.1"/>
    <property type="molecule type" value="Genomic_DNA"/>
</dbReference>
<organism evidence="2 3">
    <name type="scientific">Gnomoniopsis smithogilvyi</name>
    <dbReference type="NCBI Taxonomy" id="1191159"/>
    <lineage>
        <taxon>Eukaryota</taxon>
        <taxon>Fungi</taxon>
        <taxon>Dikarya</taxon>
        <taxon>Ascomycota</taxon>
        <taxon>Pezizomycotina</taxon>
        <taxon>Sordariomycetes</taxon>
        <taxon>Sordariomycetidae</taxon>
        <taxon>Diaporthales</taxon>
        <taxon>Gnomoniaceae</taxon>
        <taxon>Gnomoniopsis</taxon>
    </lineage>
</organism>
<evidence type="ECO:0000313" key="3">
    <source>
        <dbReference type="Proteomes" id="UP001140453"/>
    </source>
</evidence>
<gene>
    <name evidence="2" type="ORF">N0V93_003980</name>
</gene>
<reference evidence="2" key="1">
    <citation type="submission" date="2022-10" db="EMBL/GenBank/DDBJ databases">
        <title>Tapping the CABI collections for fungal endophytes: first genome assemblies for Collariella, Neodidymelliopsis, Ascochyta clinopodiicola, Didymella pomorum, Didymosphaeria variabile, Neocosmospora piperis and Neocucurbitaria cava.</title>
        <authorList>
            <person name="Hill R."/>
        </authorList>
    </citation>
    <scope>NUCLEOTIDE SEQUENCE</scope>
    <source>
        <strain evidence="2">IMI 355082</strain>
    </source>
</reference>
<feature type="chain" id="PRO_5040950135" evidence="1">
    <location>
        <begin position="24"/>
        <end position="213"/>
    </location>
</feature>
<feature type="signal peptide" evidence="1">
    <location>
        <begin position="1"/>
        <end position="23"/>
    </location>
</feature>
<dbReference type="Proteomes" id="UP001140453">
    <property type="component" value="Unassembled WGS sequence"/>
</dbReference>